<protein>
    <submittedName>
        <fullName evidence="1">Uncharacterized protein</fullName>
    </submittedName>
</protein>
<organism evidence="1 2">
    <name type="scientific">Datura stramonium</name>
    <name type="common">Jimsonweed</name>
    <name type="synonym">Common thornapple</name>
    <dbReference type="NCBI Taxonomy" id="4076"/>
    <lineage>
        <taxon>Eukaryota</taxon>
        <taxon>Viridiplantae</taxon>
        <taxon>Streptophyta</taxon>
        <taxon>Embryophyta</taxon>
        <taxon>Tracheophyta</taxon>
        <taxon>Spermatophyta</taxon>
        <taxon>Magnoliopsida</taxon>
        <taxon>eudicotyledons</taxon>
        <taxon>Gunneridae</taxon>
        <taxon>Pentapetalae</taxon>
        <taxon>asterids</taxon>
        <taxon>lamiids</taxon>
        <taxon>Solanales</taxon>
        <taxon>Solanaceae</taxon>
        <taxon>Solanoideae</taxon>
        <taxon>Datureae</taxon>
        <taxon>Datura</taxon>
    </lineage>
</organism>
<dbReference type="Proteomes" id="UP000823775">
    <property type="component" value="Unassembled WGS sequence"/>
</dbReference>
<evidence type="ECO:0000313" key="2">
    <source>
        <dbReference type="Proteomes" id="UP000823775"/>
    </source>
</evidence>
<proteinExistence type="predicted"/>
<dbReference type="EMBL" id="JACEIK010000364">
    <property type="protein sequence ID" value="MCD7455736.1"/>
    <property type="molecule type" value="Genomic_DNA"/>
</dbReference>
<comment type="caution">
    <text evidence="1">The sequence shown here is derived from an EMBL/GenBank/DDBJ whole genome shotgun (WGS) entry which is preliminary data.</text>
</comment>
<reference evidence="1 2" key="1">
    <citation type="journal article" date="2021" name="BMC Genomics">
        <title>Datura genome reveals duplications of psychoactive alkaloid biosynthetic genes and high mutation rate following tissue culture.</title>
        <authorList>
            <person name="Rajewski A."/>
            <person name="Carter-House D."/>
            <person name="Stajich J."/>
            <person name="Litt A."/>
        </authorList>
    </citation>
    <scope>NUCLEOTIDE SEQUENCE [LARGE SCALE GENOMIC DNA]</scope>
    <source>
        <strain evidence="1">AR-01</strain>
    </source>
</reference>
<gene>
    <name evidence="1" type="ORF">HAX54_029380</name>
</gene>
<sequence length="150" mass="15992">MVCDGWPLVAAAIKEREKREEGGGATEVGLDGVSMVFRRALLVVGRGRVCGGARCWFSGLIAGGIEGGLGVGLVVVTTAVTAKGPVEEDYFCSLYLSASSRSHELDDWPGVTSFLGINSWLDQFDEILEILQNSRSSVEHDETSANDAKL</sequence>
<name>A0ABS8SAA4_DATST</name>
<accession>A0ABS8SAA4</accession>
<keyword evidence="2" id="KW-1185">Reference proteome</keyword>
<evidence type="ECO:0000313" key="1">
    <source>
        <dbReference type="EMBL" id="MCD7455736.1"/>
    </source>
</evidence>